<evidence type="ECO:0000256" key="3">
    <source>
        <dbReference type="ARBA" id="ARBA00022475"/>
    </source>
</evidence>
<evidence type="ECO:0000256" key="2">
    <source>
        <dbReference type="ARBA" id="ARBA00012282"/>
    </source>
</evidence>
<dbReference type="PROSITE" id="PS50883">
    <property type="entry name" value="EAL"/>
    <property type="match status" value="1"/>
</dbReference>
<keyword evidence="8 10" id="KW-0472">Membrane</keyword>
<feature type="transmembrane region" description="Helical" evidence="10">
    <location>
        <begin position="255"/>
        <end position="277"/>
    </location>
</feature>
<reference evidence="12 13" key="1">
    <citation type="submission" date="2024-08" db="EMBL/GenBank/DDBJ databases">
        <authorList>
            <person name="Feng Z."/>
            <person name="Ronholm J."/>
        </authorList>
    </citation>
    <scope>NUCLEOTIDE SEQUENCE [LARGE SCALE GENOMIC DNA]</scope>
    <source>
        <strain evidence="12 13">4-AB0-8</strain>
    </source>
</reference>
<dbReference type="RefSeq" id="WP_370890348.1">
    <property type="nucleotide sequence ID" value="NZ_JBGJLR010000002.1"/>
</dbReference>
<evidence type="ECO:0000256" key="7">
    <source>
        <dbReference type="ARBA" id="ARBA00022989"/>
    </source>
</evidence>
<dbReference type="PANTHER" id="PTHR33121:SF79">
    <property type="entry name" value="CYCLIC DI-GMP PHOSPHODIESTERASE PDED-RELATED"/>
    <property type="match status" value="1"/>
</dbReference>
<dbReference type="InterPro" id="IPR035919">
    <property type="entry name" value="EAL_sf"/>
</dbReference>
<dbReference type="SUPFAM" id="SSF141868">
    <property type="entry name" value="EAL domain-like"/>
    <property type="match status" value="1"/>
</dbReference>
<dbReference type="InterPro" id="IPR024744">
    <property type="entry name" value="CSS-motif_dom"/>
</dbReference>
<gene>
    <name evidence="12" type="ORF">ACBP88_02375</name>
</gene>
<evidence type="ECO:0000256" key="8">
    <source>
        <dbReference type="ARBA" id="ARBA00023136"/>
    </source>
</evidence>
<feature type="domain" description="EAL" evidence="11">
    <location>
        <begin position="280"/>
        <end position="532"/>
    </location>
</feature>
<keyword evidence="5 10" id="KW-0812">Transmembrane</keyword>
<dbReference type="InterPro" id="IPR050706">
    <property type="entry name" value="Cyclic-di-GMP_PDE-like"/>
</dbReference>
<dbReference type="InterPro" id="IPR001633">
    <property type="entry name" value="EAL_dom"/>
</dbReference>
<dbReference type="EMBL" id="JBGJLR010000002">
    <property type="protein sequence ID" value="MEZ2738311.1"/>
    <property type="molecule type" value="Genomic_DNA"/>
</dbReference>
<evidence type="ECO:0000256" key="5">
    <source>
        <dbReference type="ARBA" id="ARBA00022692"/>
    </source>
</evidence>
<evidence type="ECO:0000259" key="11">
    <source>
        <dbReference type="PROSITE" id="PS50883"/>
    </source>
</evidence>
<proteinExistence type="predicted"/>
<evidence type="ECO:0000256" key="10">
    <source>
        <dbReference type="SAM" id="Phobius"/>
    </source>
</evidence>
<name>A0ABV4IAS9_9BURK</name>
<comment type="caution">
    <text evidence="12">The sequence shown here is derived from an EMBL/GenBank/DDBJ whole genome shotgun (WGS) entry which is preliminary data.</text>
</comment>
<keyword evidence="3" id="KW-1003">Cell membrane</keyword>
<keyword evidence="4" id="KW-0973">c-di-GMP</keyword>
<dbReference type="SMART" id="SM00052">
    <property type="entry name" value="EAL"/>
    <property type="match status" value="1"/>
</dbReference>
<keyword evidence="7 10" id="KW-1133">Transmembrane helix</keyword>
<evidence type="ECO:0000256" key="1">
    <source>
        <dbReference type="ARBA" id="ARBA00004651"/>
    </source>
</evidence>
<keyword evidence="6" id="KW-0378">Hydrolase</keyword>
<evidence type="ECO:0000256" key="9">
    <source>
        <dbReference type="ARBA" id="ARBA00034290"/>
    </source>
</evidence>
<dbReference type="Gene3D" id="3.20.20.450">
    <property type="entry name" value="EAL domain"/>
    <property type="match status" value="1"/>
</dbReference>
<comment type="subcellular location">
    <subcellularLocation>
        <location evidence="1">Cell membrane</location>
        <topology evidence="1">Multi-pass membrane protein</topology>
    </subcellularLocation>
</comment>
<dbReference type="EC" id="3.1.4.52" evidence="2"/>
<evidence type="ECO:0000256" key="6">
    <source>
        <dbReference type="ARBA" id="ARBA00022801"/>
    </source>
</evidence>
<keyword evidence="13" id="KW-1185">Reference proteome</keyword>
<organism evidence="12 13">
    <name type="scientific">Comamonas jiangduensis</name>
    <dbReference type="NCBI Taxonomy" id="1194168"/>
    <lineage>
        <taxon>Bacteria</taxon>
        <taxon>Pseudomonadati</taxon>
        <taxon>Pseudomonadota</taxon>
        <taxon>Betaproteobacteria</taxon>
        <taxon>Burkholderiales</taxon>
        <taxon>Comamonadaceae</taxon>
        <taxon>Comamonas</taxon>
    </lineage>
</organism>
<protein>
    <recommendedName>
        <fullName evidence="2">cyclic-guanylate-specific phosphodiesterase</fullName>
        <ecNumber evidence="2">3.1.4.52</ecNumber>
    </recommendedName>
</protein>
<dbReference type="Proteomes" id="UP001567350">
    <property type="component" value="Unassembled WGS sequence"/>
</dbReference>
<dbReference type="CDD" id="cd01948">
    <property type="entry name" value="EAL"/>
    <property type="match status" value="1"/>
</dbReference>
<comment type="catalytic activity">
    <reaction evidence="9">
        <text>3',3'-c-di-GMP + H2O = 5'-phosphoguanylyl(3'-&gt;5')guanosine + H(+)</text>
        <dbReference type="Rhea" id="RHEA:24902"/>
        <dbReference type="ChEBI" id="CHEBI:15377"/>
        <dbReference type="ChEBI" id="CHEBI:15378"/>
        <dbReference type="ChEBI" id="CHEBI:58754"/>
        <dbReference type="ChEBI" id="CHEBI:58805"/>
        <dbReference type="EC" id="3.1.4.52"/>
    </reaction>
</comment>
<dbReference type="Pfam" id="PF12792">
    <property type="entry name" value="CSS-motif"/>
    <property type="match status" value="1"/>
</dbReference>
<feature type="transmembrane region" description="Helical" evidence="10">
    <location>
        <begin position="20"/>
        <end position="42"/>
    </location>
</feature>
<sequence>MGDTGLLRHVPGTGKRKAFWIAVSAGLLAVALPIVFSIYWAWKLNLGNQIDFTASVAKEVLRKSSEGIEQMERITATLARAGMSDPCSLESLRLMGTLKLQSDQIQAVGYVQDNMLQCTAFGRHNIYLGEPSFVTPLGSKVWSAYELPTLPGSSFLILAPRARGYVVIILPKTFLDVFTDDAHMSLGLYSLSAQRVIVSRGKWEPQWLERLGNAQQVQFVDKDNFVVIRRSGKFEFASYVAVPVVKVDEGLYRMAAILVPVGVLAGTLLALAVLHLARQQLSLTGALKAALKRKEFVLHYQPIVDLQTGQWVGAEALIRWLRPTGEMVPPDVFIKAAEETGMIRDITTQVIALVGHDAPHFFARYPDFHIAINLSTADLESHATVEKLARLRQQIGARPGNLMVEATERGLMKADIVQRILSEIRSLDIYVAIDDFGTGYSSLSYLEKFDLDYLKIDKSFVDTMGQDSASSQVAPHIIEMAKSLNLTMIAEGVETPAQAQYLRERGVQLAQGWLFAKPMPFAQLLEGMAASHRA</sequence>
<evidence type="ECO:0000256" key="4">
    <source>
        <dbReference type="ARBA" id="ARBA00022636"/>
    </source>
</evidence>
<dbReference type="PANTHER" id="PTHR33121">
    <property type="entry name" value="CYCLIC DI-GMP PHOSPHODIESTERASE PDEF"/>
    <property type="match status" value="1"/>
</dbReference>
<evidence type="ECO:0000313" key="12">
    <source>
        <dbReference type="EMBL" id="MEZ2738311.1"/>
    </source>
</evidence>
<dbReference type="Pfam" id="PF00563">
    <property type="entry name" value="EAL"/>
    <property type="match status" value="1"/>
</dbReference>
<accession>A0ABV4IAS9</accession>
<evidence type="ECO:0000313" key="13">
    <source>
        <dbReference type="Proteomes" id="UP001567350"/>
    </source>
</evidence>